<accession>A0A378RLJ0</accession>
<gene>
    <name evidence="1" type="ORF">NCTC11179_00025</name>
</gene>
<name>A0A378RLJ0_MYROD</name>
<reference evidence="1 2" key="1">
    <citation type="submission" date="2018-06" db="EMBL/GenBank/DDBJ databases">
        <authorList>
            <consortium name="Pathogen Informatics"/>
            <person name="Doyle S."/>
        </authorList>
    </citation>
    <scope>NUCLEOTIDE SEQUENCE [LARGE SCALE GENOMIC DNA]</scope>
    <source>
        <strain evidence="1 2">NCTC11179</strain>
    </source>
</reference>
<evidence type="ECO:0000313" key="1">
    <source>
        <dbReference type="EMBL" id="STZ26510.1"/>
    </source>
</evidence>
<evidence type="ECO:0000313" key="2">
    <source>
        <dbReference type="Proteomes" id="UP000255024"/>
    </source>
</evidence>
<evidence type="ECO:0008006" key="3">
    <source>
        <dbReference type="Google" id="ProtNLM"/>
    </source>
</evidence>
<sequence length="268" mass="29531">MGWVISMVLGLHTAQVMGQEVEVSVLGGLTGGRKPTIGLSDGSTVGFSALYMQEIRQNLSLGVGLEVGAYQLTKEDSNYKGTSPSIDGQGAAFEFRYTIAKFKEELRGNYFAIPIKVQYVGPNLGNEKLRLYAAGGVKYQIYTKVKSTQTLEGVKTSGYYEQWDAELHNPTYAGFGNLGDKTQENKLKLNSGFFVMGELGVKYDMANNQALYLGFYGDCDLGAAGQADKTVLTYKEKEQLNSILPDENERYKLRMFTLGIKVKYSFGL</sequence>
<organism evidence="1 2">
    <name type="scientific">Myroides odoratus</name>
    <name type="common">Flavobacterium odoratum</name>
    <dbReference type="NCBI Taxonomy" id="256"/>
    <lineage>
        <taxon>Bacteria</taxon>
        <taxon>Pseudomonadati</taxon>
        <taxon>Bacteroidota</taxon>
        <taxon>Flavobacteriia</taxon>
        <taxon>Flavobacteriales</taxon>
        <taxon>Flavobacteriaceae</taxon>
        <taxon>Myroides</taxon>
    </lineage>
</organism>
<proteinExistence type="predicted"/>
<protein>
    <recommendedName>
        <fullName evidence="3">Outer membrane protein beta-barrel domain-containing protein</fullName>
    </recommendedName>
</protein>
<keyword evidence="2" id="KW-1185">Reference proteome</keyword>
<dbReference type="AlphaFoldDB" id="A0A378RLJ0"/>
<dbReference type="Proteomes" id="UP000255024">
    <property type="component" value="Unassembled WGS sequence"/>
</dbReference>
<dbReference type="Gene3D" id="2.40.160.20">
    <property type="match status" value="1"/>
</dbReference>
<dbReference type="EMBL" id="UGQL01000001">
    <property type="protein sequence ID" value="STZ26510.1"/>
    <property type="molecule type" value="Genomic_DNA"/>
</dbReference>